<name>A0A914XSN9_9BILA</name>
<feature type="transmembrane region" description="Helical" evidence="2">
    <location>
        <begin position="352"/>
        <end position="374"/>
    </location>
</feature>
<keyword evidence="2" id="KW-0472">Membrane</keyword>
<dbReference type="AlphaFoldDB" id="A0A914XSN9"/>
<sequence>MAAAPPSYWANSVHVLDAADAWSPPFQSSFQRESSFHRDDGRLHRTANQTANQSRNRRSRRQSPPFICLPSTNWSFDEPPGDRGRCSTPQRNTVLAAASPTFPHPTDHHYDVDDQNLSFATLDYSTHVPLSRPMDYRFAPSGTAAATSYARTRSAPMAMPGYNQRPSRLHRVHPDDYNLPTTSHLPPPPPLTSSHQRFGNGYLRGNGHLGGRNSAYNNGNNVGYNDNIGNNVTKYPTPPSVNNDWSFLTTKEREHRTSTPPNVRLLREINQRAKITEKSLVYIKVLGFVHLLLGLALISMEWAKLLLVWPYLDLPERKLTLAIRALYPLYIVAVGTTTMATGIVNRKGATQLMMVSIVAMLAPFFVLPGAAPFVTSELHLISHLDTGLSPYLKAWNVEGGELSANDYVR</sequence>
<keyword evidence="3" id="KW-1185">Reference proteome</keyword>
<evidence type="ECO:0000256" key="2">
    <source>
        <dbReference type="SAM" id="Phobius"/>
    </source>
</evidence>
<keyword evidence="2" id="KW-1133">Transmembrane helix</keyword>
<dbReference type="Proteomes" id="UP000887566">
    <property type="component" value="Unplaced"/>
</dbReference>
<reference evidence="4" key="1">
    <citation type="submission" date="2022-11" db="UniProtKB">
        <authorList>
            <consortium name="WormBaseParasite"/>
        </authorList>
    </citation>
    <scope>IDENTIFICATION</scope>
</reference>
<evidence type="ECO:0000313" key="3">
    <source>
        <dbReference type="Proteomes" id="UP000887566"/>
    </source>
</evidence>
<evidence type="ECO:0000256" key="1">
    <source>
        <dbReference type="SAM" id="MobiDB-lite"/>
    </source>
</evidence>
<feature type="compositionally biased region" description="Basic and acidic residues" evidence="1">
    <location>
        <begin position="34"/>
        <end position="43"/>
    </location>
</feature>
<evidence type="ECO:0000313" key="4">
    <source>
        <dbReference type="WBParaSite" id="PSAMB.scaffold99size80234.g1880.t1"/>
    </source>
</evidence>
<keyword evidence="2" id="KW-0812">Transmembrane</keyword>
<feature type="region of interest" description="Disordered" evidence="1">
    <location>
        <begin position="27"/>
        <end position="66"/>
    </location>
</feature>
<protein>
    <submittedName>
        <fullName evidence="4">Uncharacterized protein</fullName>
    </submittedName>
</protein>
<feature type="transmembrane region" description="Helical" evidence="2">
    <location>
        <begin position="325"/>
        <end position="345"/>
    </location>
</feature>
<accession>A0A914XSN9</accession>
<proteinExistence type="predicted"/>
<feature type="transmembrane region" description="Helical" evidence="2">
    <location>
        <begin position="281"/>
        <end position="305"/>
    </location>
</feature>
<organism evidence="3 4">
    <name type="scientific">Plectus sambesii</name>
    <dbReference type="NCBI Taxonomy" id="2011161"/>
    <lineage>
        <taxon>Eukaryota</taxon>
        <taxon>Metazoa</taxon>
        <taxon>Ecdysozoa</taxon>
        <taxon>Nematoda</taxon>
        <taxon>Chromadorea</taxon>
        <taxon>Plectida</taxon>
        <taxon>Plectina</taxon>
        <taxon>Plectoidea</taxon>
        <taxon>Plectidae</taxon>
        <taxon>Plectus</taxon>
    </lineage>
</organism>
<dbReference type="WBParaSite" id="PSAMB.scaffold99size80234.g1880.t1">
    <property type="protein sequence ID" value="PSAMB.scaffold99size80234.g1880.t1"/>
    <property type="gene ID" value="PSAMB.scaffold99size80234.g1880"/>
</dbReference>